<feature type="transmembrane region" description="Helical" evidence="10">
    <location>
        <begin position="114"/>
        <end position="135"/>
    </location>
</feature>
<name>A0ABT1HCG8_9NOCA</name>
<dbReference type="Pfam" id="PF07884">
    <property type="entry name" value="VKOR"/>
    <property type="match status" value="1"/>
</dbReference>
<protein>
    <submittedName>
        <fullName evidence="12">Membrane protein</fullName>
    </submittedName>
</protein>
<evidence type="ECO:0000256" key="7">
    <source>
        <dbReference type="ARBA" id="ARBA00023136"/>
    </source>
</evidence>
<comment type="subcellular location">
    <subcellularLocation>
        <location evidence="1">Membrane</location>
        <topology evidence="1">Multi-pass membrane protein</topology>
    </subcellularLocation>
</comment>
<dbReference type="CDD" id="cd12922">
    <property type="entry name" value="VKOR_5"/>
    <property type="match status" value="1"/>
</dbReference>
<keyword evidence="13" id="KW-1185">Reference proteome</keyword>
<accession>A0ABT1HCG8</accession>
<organism evidence="12 13">
    <name type="scientific">Williamsia maris</name>
    <dbReference type="NCBI Taxonomy" id="72806"/>
    <lineage>
        <taxon>Bacteria</taxon>
        <taxon>Bacillati</taxon>
        <taxon>Actinomycetota</taxon>
        <taxon>Actinomycetes</taxon>
        <taxon>Mycobacteriales</taxon>
        <taxon>Nocardiaceae</taxon>
        <taxon>Williamsia</taxon>
    </lineage>
</organism>
<dbReference type="InterPro" id="IPR041714">
    <property type="entry name" value="VKOR_Actinobacteria"/>
</dbReference>
<evidence type="ECO:0000256" key="1">
    <source>
        <dbReference type="ARBA" id="ARBA00004141"/>
    </source>
</evidence>
<dbReference type="EMBL" id="JAMTCJ010000002">
    <property type="protein sequence ID" value="MCP2175943.1"/>
    <property type="molecule type" value="Genomic_DNA"/>
</dbReference>
<feature type="transmembrane region" description="Helical" evidence="10">
    <location>
        <begin position="90"/>
        <end position="108"/>
    </location>
</feature>
<evidence type="ECO:0000256" key="2">
    <source>
        <dbReference type="ARBA" id="ARBA00006214"/>
    </source>
</evidence>
<keyword evidence="7 10" id="KW-0472">Membrane</keyword>
<feature type="domain" description="Vitamin K epoxide reductase" evidence="11">
    <location>
        <begin position="26"/>
        <end position="167"/>
    </location>
</feature>
<evidence type="ECO:0000313" key="13">
    <source>
        <dbReference type="Proteomes" id="UP001206895"/>
    </source>
</evidence>
<evidence type="ECO:0000256" key="3">
    <source>
        <dbReference type="ARBA" id="ARBA00022692"/>
    </source>
</evidence>
<keyword evidence="6" id="KW-0560">Oxidoreductase</keyword>
<comment type="similarity">
    <text evidence="2">Belongs to the VKOR family.</text>
</comment>
<dbReference type="PANTHER" id="PTHR34573:SF1">
    <property type="entry name" value="VITAMIN K EPOXIDE REDUCTASE DOMAIN-CONTAINING PROTEIN"/>
    <property type="match status" value="1"/>
</dbReference>
<proteinExistence type="inferred from homology"/>
<gene>
    <name evidence="12" type="ORF">LX13_001762</name>
</gene>
<keyword evidence="4" id="KW-0874">Quinone</keyword>
<keyword evidence="5 10" id="KW-1133">Transmembrane helix</keyword>
<dbReference type="Gene3D" id="1.20.1440.130">
    <property type="entry name" value="VKOR domain"/>
    <property type="match status" value="1"/>
</dbReference>
<evidence type="ECO:0000313" key="12">
    <source>
        <dbReference type="EMBL" id="MCP2175943.1"/>
    </source>
</evidence>
<feature type="transmembrane region" description="Helical" evidence="10">
    <location>
        <begin position="142"/>
        <end position="162"/>
    </location>
</feature>
<evidence type="ECO:0000256" key="6">
    <source>
        <dbReference type="ARBA" id="ARBA00023002"/>
    </source>
</evidence>
<keyword evidence="9" id="KW-0676">Redox-active center</keyword>
<dbReference type="Proteomes" id="UP001206895">
    <property type="component" value="Unassembled WGS sequence"/>
</dbReference>
<evidence type="ECO:0000256" key="10">
    <source>
        <dbReference type="SAM" id="Phobius"/>
    </source>
</evidence>
<evidence type="ECO:0000256" key="4">
    <source>
        <dbReference type="ARBA" id="ARBA00022719"/>
    </source>
</evidence>
<sequence length="210" mass="23058">MTLTDADHEPDPLVDDAVEQPDWAPGRVTGLIILIAGAIGLVAAATLTIEKFKLLEDPSYRPSCSINPVLSCGSVMQTAQAQFFGFPNPLIGIAAFAIVVVTGVLVLARVALPVWYWIGLALGTTAGMVFVFYLITESIYRINALCPYCMVVWTITPILFVVAAQTAARLGSIPALWRIVGWLWPVLVIYYVVVILLIAEHFWYYWSTLI</sequence>
<dbReference type="SMART" id="SM00756">
    <property type="entry name" value="VKc"/>
    <property type="match status" value="1"/>
</dbReference>
<dbReference type="InterPro" id="IPR012932">
    <property type="entry name" value="VKOR"/>
</dbReference>
<evidence type="ECO:0000256" key="8">
    <source>
        <dbReference type="ARBA" id="ARBA00023157"/>
    </source>
</evidence>
<evidence type="ECO:0000259" key="11">
    <source>
        <dbReference type="SMART" id="SM00756"/>
    </source>
</evidence>
<evidence type="ECO:0000256" key="5">
    <source>
        <dbReference type="ARBA" id="ARBA00022989"/>
    </source>
</evidence>
<reference evidence="12 13" key="1">
    <citation type="submission" date="2022-06" db="EMBL/GenBank/DDBJ databases">
        <title>Genomic Encyclopedia of Archaeal and Bacterial Type Strains, Phase II (KMG-II): from individual species to whole genera.</title>
        <authorList>
            <person name="Goeker M."/>
        </authorList>
    </citation>
    <scope>NUCLEOTIDE SEQUENCE [LARGE SCALE GENOMIC DNA]</scope>
    <source>
        <strain evidence="12 13">DSM 44693</strain>
    </source>
</reference>
<comment type="caution">
    <text evidence="12">The sequence shown here is derived from an EMBL/GenBank/DDBJ whole genome shotgun (WGS) entry which is preliminary data.</text>
</comment>
<dbReference type="RefSeq" id="WP_253660975.1">
    <property type="nucleotide sequence ID" value="NZ_BAAAJQ010000001.1"/>
</dbReference>
<keyword evidence="3 10" id="KW-0812">Transmembrane</keyword>
<evidence type="ECO:0000256" key="9">
    <source>
        <dbReference type="ARBA" id="ARBA00023284"/>
    </source>
</evidence>
<feature type="transmembrane region" description="Helical" evidence="10">
    <location>
        <begin position="182"/>
        <end position="206"/>
    </location>
</feature>
<keyword evidence="8" id="KW-1015">Disulfide bond</keyword>
<dbReference type="PANTHER" id="PTHR34573">
    <property type="entry name" value="VKC DOMAIN-CONTAINING PROTEIN"/>
    <property type="match status" value="1"/>
</dbReference>
<feature type="transmembrane region" description="Helical" evidence="10">
    <location>
        <begin position="28"/>
        <end position="49"/>
    </location>
</feature>
<dbReference type="InterPro" id="IPR038354">
    <property type="entry name" value="VKOR_sf"/>
</dbReference>